<dbReference type="InterPro" id="IPR004763">
    <property type="entry name" value="CusA-like"/>
</dbReference>
<dbReference type="GO" id="GO:0042910">
    <property type="term" value="F:xenobiotic transmembrane transporter activity"/>
    <property type="evidence" value="ECO:0007669"/>
    <property type="project" value="TreeGrafter"/>
</dbReference>
<dbReference type="Gene3D" id="3.30.2090.10">
    <property type="entry name" value="Multidrug efflux transporter AcrB TolC docking domain, DN and DC subdomains"/>
    <property type="match status" value="2"/>
</dbReference>
<feature type="transmembrane region" description="Helical" evidence="8">
    <location>
        <begin position="445"/>
        <end position="465"/>
    </location>
</feature>
<dbReference type="RefSeq" id="WP_073061155.1">
    <property type="nucleotide sequence ID" value="NZ_FQUS01000005.1"/>
</dbReference>
<dbReference type="Pfam" id="PF00873">
    <property type="entry name" value="ACR_tran"/>
    <property type="match status" value="1"/>
</dbReference>
<evidence type="ECO:0000256" key="8">
    <source>
        <dbReference type="SAM" id="Phobius"/>
    </source>
</evidence>
<dbReference type="SUPFAM" id="SSF82693">
    <property type="entry name" value="Multidrug efflux transporter AcrB pore domain, PN1, PN2, PC1 and PC2 subdomains"/>
    <property type="match status" value="2"/>
</dbReference>
<dbReference type="STRING" id="1194090.SAMN05443144_105219"/>
<proteinExistence type="inferred from homology"/>
<dbReference type="InterPro" id="IPR027463">
    <property type="entry name" value="AcrB_DN_DC_subdom"/>
</dbReference>
<dbReference type="SUPFAM" id="SSF82866">
    <property type="entry name" value="Multidrug efflux transporter AcrB transmembrane domain"/>
    <property type="match status" value="2"/>
</dbReference>
<evidence type="ECO:0000256" key="7">
    <source>
        <dbReference type="ARBA" id="ARBA00023136"/>
    </source>
</evidence>
<dbReference type="InterPro" id="IPR001036">
    <property type="entry name" value="Acrflvin-R"/>
</dbReference>
<feature type="transmembrane region" description="Helical" evidence="8">
    <location>
        <begin position="477"/>
        <end position="500"/>
    </location>
</feature>
<dbReference type="Proteomes" id="UP000184041">
    <property type="component" value="Unassembled WGS sequence"/>
</dbReference>
<dbReference type="OrthoDB" id="9758757at2"/>
<keyword evidence="4" id="KW-1003">Cell membrane</keyword>
<evidence type="ECO:0000313" key="10">
    <source>
        <dbReference type="Proteomes" id="UP000184041"/>
    </source>
</evidence>
<evidence type="ECO:0000256" key="2">
    <source>
        <dbReference type="ARBA" id="ARBA00010942"/>
    </source>
</evidence>
<accession>A0A1M4Z1F9</accession>
<keyword evidence="5 8" id="KW-0812">Transmembrane</keyword>
<feature type="transmembrane region" description="Helical" evidence="8">
    <location>
        <begin position="965"/>
        <end position="986"/>
    </location>
</feature>
<dbReference type="NCBIfam" id="TIGR00914">
    <property type="entry name" value="2A0601"/>
    <property type="match status" value="1"/>
</dbReference>
<name>A0A1M4Z1F9_9BACT</name>
<evidence type="ECO:0000256" key="6">
    <source>
        <dbReference type="ARBA" id="ARBA00022989"/>
    </source>
</evidence>
<dbReference type="Gene3D" id="3.30.70.1440">
    <property type="entry name" value="Multidrug efflux transporter AcrB pore domain"/>
    <property type="match status" value="1"/>
</dbReference>
<dbReference type="Gene3D" id="3.30.70.1320">
    <property type="entry name" value="Multidrug efflux transporter AcrB pore domain like"/>
    <property type="match status" value="1"/>
</dbReference>
<dbReference type="SUPFAM" id="SSF82714">
    <property type="entry name" value="Multidrug efflux transporter AcrB TolC docking domain, DN and DC subdomains"/>
    <property type="match status" value="2"/>
</dbReference>
<dbReference type="AlphaFoldDB" id="A0A1M4Z1F9"/>
<feature type="transmembrane region" description="Helical" evidence="8">
    <location>
        <begin position="890"/>
        <end position="912"/>
    </location>
</feature>
<sequence>MLDAIIKGSLKQRLFVVIGSLALLIAGIYVVIKMPVDVFPDLTAPTVTVMTEAHGMAPEEVEQLVTLPIETATNGASGVRRVRSATSKGFSIVWVEFEWGTDIYQARQIVNEKLSLVSNRLPEEVPPPVMAPISSIMGEIMLVSVESDRHSELEIRTAADWEIRRRLLAIPGVAQVVPIGGGLKQYQVRVDPDKLKAYDVTLDQVMEATESSNQNFSGGFFQEYSQQYTIRGIGRANSLEDIRQSVVTERNNQPITIGDVANVTIDAAQKIGDASVNGDQAVIISIKKQPDINTLDLTDRVDETLAQIEQNLPEGFTINTHIFRQADFIDLAIENVIEALRDGAILVVIILLLFLANFRTTMISLTAIPLALITSVFVLEFFDITINTMTLGGMAIAIGVIVDDAIIDVENVFRRLRENAKLPESEQKSAMQVVFEGSKEIRTSIINATLIIMIVFIPLFFLSGLQGRMLKPLGLSYIVSIGASLVIAMTVTPVLCYYLLPGQAAKGKLEESWFTKKLKSGYDRVLNSVLRYKKSVLTGTLVLFLGTLVMVPYLGSSFLPEFNEGTLVISAVTIPGTGLDESNEIGKRIENILLDHPAVTSTARRTGRAELSEHAQGVNASEINVDLDIPEGTTKEQVLEELRSDLSIVSGTNITIGQPLGHRIDHMLSGTRANIAVKIFGPDLYRLRTLAEQVRGQMEGVQGVVDLSVEQQQNVPQIQIRPDRRALARYGMNIGDLSEKVDVAFAGETVSQIIEGDRLFDLMVRYDEEHRGSIQAVKNAELTLEDGTVVPLSELASIKSRSGPNTISRENVQRKIVVSANVAGRDLRGTVNAISANVSENVNFPQGYFVEYGGQFESQAQATRTISLLSIVAILLIYMLLYLEFSSLKTALLVMVNLPFALIGGIFIVWFTSGIVSIASLVGFITLFGIATRNGILIVSHYQYLRWEEGKSFMDAIRQGAMERLNPILMTALTAGLALIPLALAAGEPGNEIQSPMAQVILGGLISSTLLNMIVIPALLAQFEKNDSVALS</sequence>
<evidence type="ECO:0000256" key="5">
    <source>
        <dbReference type="ARBA" id="ARBA00022692"/>
    </source>
</evidence>
<feature type="transmembrane region" description="Helical" evidence="8">
    <location>
        <begin position="12"/>
        <end position="32"/>
    </location>
</feature>
<dbReference type="Gene3D" id="3.30.70.1430">
    <property type="entry name" value="Multidrug efflux transporter AcrB pore domain"/>
    <property type="match status" value="2"/>
</dbReference>
<dbReference type="Gene3D" id="1.20.1640.10">
    <property type="entry name" value="Multidrug efflux transporter AcrB transmembrane domain"/>
    <property type="match status" value="2"/>
</dbReference>
<evidence type="ECO:0000256" key="1">
    <source>
        <dbReference type="ARBA" id="ARBA00004651"/>
    </source>
</evidence>
<organism evidence="9 10">
    <name type="scientific">Fodinibius roseus</name>
    <dbReference type="NCBI Taxonomy" id="1194090"/>
    <lineage>
        <taxon>Bacteria</taxon>
        <taxon>Pseudomonadati</taxon>
        <taxon>Balneolota</taxon>
        <taxon>Balneolia</taxon>
        <taxon>Balneolales</taxon>
        <taxon>Balneolaceae</taxon>
        <taxon>Fodinibius</taxon>
    </lineage>
</organism>
<reference evidence="9 10" key="1">
    <citation type="submission" date="2016-11" db="EMBL/GenBank/DDBJ databases">
        <authorList>
            <person name="Jaros S."/>
            <person name="Januszkiewicz K."/>
            <person name="Wedrychowicz H."/>
        </authorList>
    </citation>
    <scope>NUCLEOTIDE SEQUENCE [LARGE SCALE GENOMIC DNA]</scope>
    <source>
        <strain evidence="9 10">DSM 21986</strain>
    </source>
</reference>
<evidence type="ECO:0000313" key="9">
    <source>
        <dbReference type="EMBL" id="SHF11830.1"/>
    </source>
</evidence>
<feature type="transmembrane region" description="Helical" evidence="8">
    <location>
        <begin position="865"/>
        <end position="883"/>
    </location>
</feature>
<evidence type="ECO:0000256" key="3">
    <source>
        <dbReference type="ARBA" id="ARBA00022448"/>
    </source>
</evidence>
<feature type="transmembrane region" description="Helical" evidence="8">
    <location>
        <begin position="918"/>
        <end position="944"/>
    </location>
</feature>
<comment type="similarity">
    <text evidence="2">Belongs to the resistance-nodulation-cell division (RND) (TC 2.A.6) family.</text>
</comment>
<dbReference type="GO" id="GO:0005886">
    <property type="term" value="C:plasma membrane"/>
    <property type="evidence" value="ECO:0007669"/>
    <property type="project" value="UniProtKB-SubCell"/>
</dbReference>
<gene>
    <name evidence="9" type="ORF">SAMN05443144_105219</name>
</gene>
<dbReference type="EMBL" id="FQUS01000005">
    <property type="protein sequence ID" value="SHF11830.1"/>
    <property type="molecule type" value="Genomic_DNA"/>
</dbReference>
<comment type="subcellular location">
    <subcellularLocation>
        <location evidence="1">Cell membrane</location>
        <topology evidence="1">Multi-pass membrane protein</topology>
    </subcellularLocation>
</comment>
<feature type="transmembrane region" description="Helical" evidence="8">
    <location>
        <begin position="998"/>
        <end position="1021"/>
    </location>
</feature>
<keyword evidence="3" id="KW-0813">Transport</keyword>
<protein>
    <submittedName>
        <fullName evidence="9">Heavy metal efflux pump, CzcA family</fullName>
    </submittedName>
</protein>
<evidence type="ECO:0000256" key="4">
    <source>
        <dbReference type="ARBA" id="ARBA00022475"/>
    </source>
</evidence>
<keyword evidence="6 8" id="KW-1133">Transmembrane helix</keyword>
<keyword evidence="10" id="KW-1185">Reference proteome</keyword>
<dbReference type="PANTHER" id="PTHR32063:SF4">
    <property type="entry name" value="SLR6043 PROTEIN"/>
    <property type="match status" value="1"/>
</dbReference>
<dbReference type="GO" id="GO:0008324">
    <property type="term" value="F:monoatomic cation transmembrane transporter activity"/>
    <property type="evidence" value="ECO:0007669"/>
    <property type="project" value="InterPro"/>
</dbReference>
<dbReference type="PANTHER" id="PTHR32063">
    <property type="match status" value="1"/>
</dbReference>
<dbReference type="PRINTS" id="PR00702">
    <property type="entry name" value="ACRIFLAVINRP"/>
</dbReference>
<feature type="transmembrane region" description="Helical" evidence="8">
    <location>
        <begin position="536"/>
        <end position="555"/>
    </location>
</feature>
<keyword evidence="7 8" id="KW-0472">Membrane</keyword>
<feature type="transmembrane region" description="Helical" evidence="8">
    <location>
        <begin position="363"/>
        <end position="382"/>
    </location>
</feature>